<feature type="domain" description="Myb-like" evidence="8">
    <location>
        <begin position="62"/>
        <end position="112"/>
    </location>
</feature>
<dbReference type="SMART" id="SM00717">
    <property type="entry name" value="SANT"/>
    <property type="match status" value="2"/>
</dbReference>
<dbReference type="SUPFAM" id="SSF46689">
    <property type="entry name" value="Homeodomain-like"/>
    <property type="match status" value="1"/>
</dbReference>
<dbReference type="InterPro" id="IPR001005">
    <property type="entry name" value="SANT/Myb"/>
</dbReference>
<evidence type="ECO:0000256" key="4">
    <source>
        <dbReference type="ARBA" id="ARBA00023125"/>
    </source>
</evidence>
<dbReference type="PROSITE" id="PS50090">
    <property type="entry name" value="MYB_LIKE"/>
    <property type="match status" value="2"/>
</dbReference>
<keyword evidence="6" id="KW-0539">Nucleus</keyword>
<dbReference type="AlphaFoldDB" id="A0A2N9HSS4"/>
<accession>A0A2N9HSS4</accession>
<dbReference type="PROSITE" id="PS51294">
    <property type="entry name" value="HTH_MYB"/>
    <property type="match status" value="2"/>
</dbReference>
<evidence type="ECO:0000313" key="10">
    <source>
        <dbReference type="EMBL" id="SPD14763.1"/>
    </source>
</evidence>
<keyword evidence="4" id="KW-0238">DNA-binding</keyword>
<evidence type="ECO:0000256" key="2">
    <source>
        <dbReference type="ARBA" id="ARBA00022737"/>
    </source>
</evidence>
<organism evidence="10">
    <name type="scientific">Fagus sylvatica</name>
    <name type="common">Beechnut</name>
    <dbReference type="NCBI Taxonomy" id="28930"/>
    <lineage>
        <taxon>Eukaryota</taxon>
        <taxon>Viridiplantae</taxon>
        <taxon>Streptophyta</taxon>
        <taxon>Embryophyta</taxon>
        <taxon>Tracheophyta</taxon>
        <taxon>Spermatophyta</taxon>
        <taxon>Magnoliopsida</taxon>
        <taxon>eudicotyledons</taxon>
        <taxon>Gunneridae</taxon>
        <taxon>Pentapetalae</taxon>
        <taxon>rosids</taxon>
        <taxon>fabids</taxon>
        <taxon>Fagales</taxon>
        <taxon>Fagaceae</taxon>
        <taxon>Fagus</taxon>
    </lineage>
</organism>
<evidence type="ECO:0000256" key="5">
    <source>
        <dbReference type="ARBA" id="ARBA00023163"/>
    </source>
</evidence>
<dbReference type="FunFam" id="1.10.10.60:FF:000069">
    <property type="entry name" value="MYB transcription factor"/>
    <property type="match status" value="1"/>
</dbReference>
<evidence type="ECO:0000256" key="6">
    <source>
        <dbReference type="ARBA" id="ARBA00023242"/>
    </source>
</evidence>
<dbReference type="GO" id="GO:0000976">
    <property type="term" value="F:transcription cis-regulatory region binding"/>
    <property type="evidence" value="ECO:0007669"/>
    <property type="project" value="UniProtKB-ARBA"/>
</dbReference>
<dbReference type="PANTHER" id="PTHR47994">
    <property type="entry name" value="F14D16.11-RELATED"/>
    <property type="match status" value="1"/>
</dbReference>
<keyword evidence="3" id="KW-0805">Transcription regulation</keyword>
<dbReference type="FunFam" id="1.10.10.60:FF:000303">
    <property type="entry name" value="MYB transcription factor"/>
    <property type="match status" value="1"/>
</dbReference>
<dbReference type="EMBL" id="OIVN01003990">
    <property type="protein sequence ID" value="SPD14763.1"/>
    <property type="molecule type" value="Genomic_DNA"/>
</dbReference>
<dbReference type="InterPro" id="IPR009057">
    <property type="entry name" value="Homeodomain-like_sf"/>
</dbReference>
<feature type="domain" description="Myb-like" evidence="8">
    <location>
        <begin position="9"/>
        <end position="61"/>
    </location>
</feature>
<evidence type="ECO:0000256" key="1">
    <source>
        <dbReference type="ARBA" id="ARBA00004123"/>
    </source>
</evidence>
<feature type="region of interest" description="Disordered" evidence="7">
    <location>
        <begin position="162"/>
        <end position="189"/>
    </location>
</feature>
<dbReference type="InterPro" id="IPR015495">
    <property type="entry name" value="Myb_TF_plants"/>
</dbReference>
<evidence type="ECO:0000256" key="3">
    <source>
        <dbReference type="ARBA" id="ARBA00023015"/>
    </source>
</evidence>
<feature type="domain" description="HTH myb-type" evidence="9">
    <location>
        <begin position="9"/>
        <end position="61"/>
    </location>
</feature>
<comment type="subcellular location">
    <subcellularLocation>
        <location evidence="1">Nucleus</location>
    </subcellularLocation>
</comment>
<evidence type="ECO:0000259" key="8">
    <source>
        <dbReference type="PROSITE" id="PS50090"/>
    </source>
</evidence>
<dbReference type="GO" id="GO:0005634">
    <property type="term" value="C:nucleus"/>
    <property type="evidence" value="ECO:0007669"/>
    <property type="project" value="UniProtKB-SubCell"/>
</dbReference>
<protein>
    <submittedName>
        <fullName evidence="10">Uncharacterized protein</fullName>
    </submittedName>
</protein>
<evidence type="ECO:0000259" key="9">
    <source>
        <dbReference type="PROSITE" id="PS51294"/>
    </source>
</evidence>
<name>A0A2N9HSS4_FAGSY</name>
<sequence length="262" mass="29671">MGRQPCCDKLGVKKGPWTVEEDKKLVNFILTHGQCCWRAVPKLAGLRRCGKSCRLRWTNYLRPDLKRGLLNEAEEQLVIDLHARLGNRWSKIAARLPGRTDNEIKNHWNTHIKKKLIKMGIDPITHEPLHKEATPQDTLSHAIDQRDIEVINNHQESTKICGQASSIDNSSAPTENSSTDESKSMEPSDNDLLMNYIWSETFLDESLWNFPAAGENYSNFGSSSPENYSELSLNYKDFGDEDFGFGCLSDMGMKSQDMGGKH</sequence>
<dbReference type="CDD" id="cd00167">
    <property type="entry name" value="SANT"/>
    <property type="match status" value="2"/>
</dbReference>
<dbReference type="PANTHER" id="PTHR47994:SF5">
    <property type="entry name" value="F14D16.11-RELATED"/>
    <property type="match status" value="1"/>
</dbReference>
<evidence type="ECO:0000256" key="7">
    <source>
        <dbReference type="SAM" id="MobiDB-lite"/>
    </source>
</evidence>
<dbReference type="GO" id="GO:0046394">
    <property type="term" value="P:carboxylic acid biosynthetic process"/>
    <property type="evidence" value="ECO:0007669"/>
    <property type="project" value="UniProtKB-ARBA"/>
</dbReference>
<feature type="compositionally biased region" description="Polar residues" evidence="7">
    <location>
        <begin position="162"/>
        <end position="179"/>
    </location>
</feature>
<feature type="domain" description="HTH myb-type" evidence="9">
    <location>
        <begin position="62"/>
        <end position="116"/>
    </location>
</feature>
<gene>
    <name evidence="10" type="ORF">FSB_LOCUS42645</name>
</gene>
<dbReference type="GO" id="GO:0006355">
    <property type="term" value="P:regulation of DNA-templated transcription"/>
    <property type="evidence" value="ECO:0007669"/>
    <property type="project" value="UniProtKB-ARBA"/>
</dbReference>
<proteinExistence type="predicted"/>
<dbReference type="InterPro" id="IPR017930">
    <property type="entry name" value="Myb_dom"/>
</dbReference>
<keyword evidence="2" id="KW-0677">Repeat</keyword>
<dbReference type="Gene3D" id="1.10.10.60">
    <property type="entry name" value="Homeodomain-like"/>
    <property type="match status" value="2"/>
</dbReference>
<keyword evidence="5" id="KW-0804">Transcription</keyword>
<dbReference type="Pfam" id="PF00249">
    <property type="entry name" value="Myb_DNA-binding"/>
    <property type="match status" value="2"/>
</dbReference>
<reference evidence="10" key="1">
    <citation type="submission" date="2018-02" db="EMBL/GenBank/DDBJ databases">
        <authorList>
            <person name="Cohen D.B."/>
            <person name="Kent A.D."/>
        </authorList>
    </citation>
    <scope>NUCLEOTIDE SEQUENCE</scope>
</reference>